<dbReference type="PANTHER" id="PTHR12526">
    <property type="entry name" value="GLYCOSYLTRANSFERASE"/>
    <property type="match status" value="1"/>
</dbReference>
<evidence type="ECO:0000313" key="4">
    <source>
        <dbReference type="Proteomes" id="UP001491349"/>
    </source>
</evidence>
<dbReference type="InterPro" id="IPR028098">
    <property type="entry name" value="Glyco_trans_4-like_N"/>
</dbReference>
<dbReference type="RefSeq" id="WP_187660975.1">
    <property type="nucleotide sequence ID" value="NZ_JACTAB010000007.1"/>
</dbReference>
<feature type="domain" description="Glycosyl transferase family 1" evidence="1">
    <location>
        <begin position="179"/>
        <end position="340"/>
    </location>
</feature>
<comment type="caution">
    <text evidence="3">The sequence shown here is derived from an EMBL/GenBank/DDBJ whole genome shotgun (WGS) entry which is preliminary data.</text>
</comment>
<dbReference type="InterPro" id="IPR001296">
    <property type="entry name" value="Glyco_trans_1"/>
</dbReference>
<sequence length="362" mass="41406">MKNNNKIAIVSASLGVGGAERFASLLGLMLHNLGYQVHHIIILDFVSYDYQGELVNLGRLFANDKGVFRAIKKGKYIANYLHENQIDTIIDIRSRPMLMRELFTKWIYGNRKTYFMIHSSDIEMYLPKSVFWAKYLYQKATQLVFVSNEIEHKVKEEYGFTNTTTIYNPIVFTEAVIEKPTNTPQSYFIFFGRLEDKIKNLTLLIEAYEMSKLQEKNIYLLLVGDGSDKEAIWGKIKSKNLENFVQLLPFQKDIVPYIQNAKATVLTSHFEGFPMSLVESLAVGTPVISVDCETGPREIVQNKVNGLLVENHNPKALAEAMSLMIEDENLYQNCKNNAKKSVEHLSLTTIAQQWQNLLKAND</sequence>
<accession>A0ABU9E358</accession>
<dbReference type="GO" id="GO:0016757">
    <property type="term" value="F:glycosyltransferase activity"/>
    <property type="evidence" value="ECO:0007669"/>
    <property type="project" value="UniProtKB-KW"/>
</dbReference>
<dbReference type="EMBL" id="JBBPCB010000008">
    <property type="protein sequence ID" value="MEK8181050.1"/>
    <property type="molecule type" value="Genomic_DNA"/>
</dbReference>
<proteinExistence type="predicted"/>
<keyword evidence="4" id="KW-1185">Reference proteome</keyword>
<dbReference type="SUPFAM" id="SSF53756">
    <property type="entry name" value="UDP-Glycosyltransferase/glycogen phosphorylase"/>
    <property type="match status" value="1"/>
</dbReference>
<organism evidence="3 4">
    <name type="scientific">Flavobacterium buctense</name>
    <dbReference type="NCBI Taxonomy" id="1648146"/>
    <lineage>
        <taxon>Bacteria</taxon>
        <taxon>Pseudomonadati</taxon>
        <taxon>Bacteroidota</taxon>
        <taxon>Flavobacteriia</taxon>
        <taxon>Flavobacteriales</taxon>
        <taxon>Flavobacteriaceae</taxon>
        <taxon>Flavobacterium</taxon>
    </lineage>
</organism>
<name>A0ABU9E358_9FLAO</name>
<evidence type="ECO:0000259" key="2">
    <source>
        <dbReference type="Pfam" id="PF13439"/>
    </source>
</evidence>
<gene>
    <name evidence="3" type="ORF">WMW71_11930</name>
</gene>
<evidence type="ECO:0000313" key="3">
    <source>
        <dbReference type="EMBL" id="MEK8181050.1"/>
    </source>
</evidence>
<dbReference type="Pfam" id="PF13439">
    <property type="entry name" value="Glyco_transf_4"/>
    <property type="match status" value="1"/>
</dbReference>
<dbReference type="Proteomes" id="UP001491349">
    <property type="component" value="Unassembled WGS sequence"/>
</dbReference>
<keyword evidence="3" id="KW-0808">Transferase</keyword>
<dbReference type="EC" id="2.4.-.-" evidence="3"/>
<protein>
    <submittedName>
        <fullName evidence="3">Glycosyltransferase</fullName>
        <ecNumber evidence="3">2.4.-.-</ecNumber>
    </submittedName>
</protein>
<dbReference type="Gene3D" id="3.40.50.2000">
    <property type="entry name" value="Glycogen Phosphorylase B"/>
    <property type="match status" value="2"/>
</dbReference>
<feature type="domain" description="Glycosyltransferase subfamily 4-like N-terminal" evidence="2">
    <location>
        <begin position="16"/>
        <end position="170"/>
    </location>
</feature>
<keyword evidence="3" id="KW-0328">Glycosyltransferase</keyword>
<dbReference type="Pfam" id="PF00534">
    <property type="entry name" value="Glycos_transf_1"/>
    <property type="match status" value="1"/>
</dbReference>
<reference evidence="3 4" key="1">
    <citation type="submission" date="2024-04" db="EMBL/GenBank/DDBJ databases">
        <title>draft genome sequnece of Flavobacterium buctense JCM 30750.</title>
        <authorList>
            <person name="Kim D.-U."/>
        </authorList>
    </citation>
    <scope>NUCLEOTIDE SEQUENCE [LARGE SCALE GENOMIC DNA]</scope>
    <source>
        <strain evidence="3 4">JCM 30750</strain>
    </source>
</reference>
<evidence type="ECO:0000259" key="1">
    <source>
        <dbReference type="Pfam" id="PF00534"/>
    </source>
</evidence>